<evidence type="ECO:0000256" key="6">
    <source>
        <dbReference type="ARBA" id="ARBA00022741"/>
    </source>
</evidence>
<feature type="region of interest" description="Disordered" evidence="19">
    <location>
        <begin position="829"/>
        <end position="915"/>
    </location>
</feature>
<dbReference type="SUPFAM" id="SSF52540">
    <property type="entry name" value="P-loop containing nucleoside triphosphate hydrolases"/>
    <property type="match status" value="1"/>
</dbReference>
<dbReference type="InterPro" id="IPR045028">
    <property type="entry name" value="DinG/Rad3-like"/>
</dbReference>
<evidence type="ECO:0000256" key="19">
    <source>
        <dbReference type="SAM" id="MobiDB-lite"/>
    </source>
</evidence>
<dbReference type="SMART" id="SM00488">
    <property type="entry name" value="DEXDc2"/>
    <property type="match status" value="1"/>
</dbReference>
<dbReference type="SMART" id="SM00491">
    <property type="entry name" value="HELICc2"/>
    <property type="match status" value="1"/>
</dbReference>
<dbReference type="InterPro" id="IPR027417">
    <property type="entry name" value="P-loop_NTPase"/>
</dbReference>
<dbReference type="GO" id="GO:0003684">
    <property type="term" value="F:damaged DNA binding"/>
    <property type="evidence" value="ECO:0007669"/>
    <property type="project" value="TreeGrafter"/>
</dbReference>
<accession>A0A4D9D3I9</accession>
<dbReference type="PANTHER" id="PTHR11472">
    <property type="entry name" value="DNA REPAIR DEAD HELICASE RAD3/XP-D SUBFAMILY MEMBER"/>
    <property type="match status" value="1"/>
</dbReference>
<evidence type="ECO:0000256" key="3">
    <source>
        <dbReference type="ARBA" id="ARBA00009146"/>
    </source>
</evidence>
<keyword evidence="12" id="KW-0411">Iron-sulfur</keyword>
<keyword evidence="7" id="KW-0227">DNA damage</keyword>
<evidence type="ECO:0000256" key="7">
    <source>
        <dbReference type="ARBA" id="ARBA00022763"/>
    </source>
</evidence>
<dbReference type="GO" id="GO:0006366">
    <property type="term" value="P:transcription by RNA polymerase II"/>
    <property type="evidence" value="ECO:0007669"/>
    <property type="project" value="TreeGrafter"/>
</dbReference>
<keyword evidence="5" id="KW-0479">Metal-binding</keyword>
<dbReference type="AlphaFoldDB" id="A0A4D9D3I9"/>
<keyword evidence="15" id="KW-0413">Isomerase</keyword>
<dbReference type="CDD" id="cd18788">
    <property type="entry name" value="SF2_C_XPD"/>
    <property type="match status" value="1"/>
</dbReference>
<evidence type="ECO:0000256" key="4">
    <source>
        <dbReference type="ARBA" id="ARBA00022485"/>
    </source>
</evidence>
<dbReference type="NCBIfam" id="TIGR00604">
    <property type="entry name" value="rad3"/>
    <property type="match status" value="1"/>
</dbReference>
<dbReference type="GO" id="GO:0016818">
    <property type="term" value="F:hydrolase activity, acting on acid anhydrides, in phosphorus-containing anhydrides"/>
    <property type="evidence" value="ECO:0007669"/>
    <property type="project" value="InterPro"/>
</dbReference>
<evidence type="ECO:0000256" key="16">
    <source>
        <dbReference type="ARBA" id="ARBA00023242"/>
    </source>
</evidence>
<organism evidence="21 22">
    <name type="scientific">Nannochloropsis salina CCMP1776</name>
    <dbReference type="NCBI Taxonomy" id="1027361"/>
    <lineage>
        <taxon>Eukaryota</taxon>
        <taxon>Sar</taxon>
        <taxon>Stramenopiles</taxon>
        <taxon>Ochrophyta</taxon>
        <taxon>Eustigmatophyceae</taxon>
        <taxon>Eustigmatales</taxon>
        <taxon>Monodopsidaceae</taxon>
        <taxon>Microchloropsis</taxon>
        <taxon>Microchloropsis salina</taxon>
    </lineage>
</organism>
<dbReference type="EC" id="5.6.2.3" evidence="17"/>
<comment type="caution">
    <text evidence="21">The sequence shown here is derived from an EMBL/GenBank/DDBJ whole genome shotgun (WGS) entry which is preliminary data.</text>
</comment>
<protein>
    <recommendedName>
        <fullName evidence="17">DNA 5'-3' helicase</fullName>
        <ecNumber evidence="17">5.6.2.3</ecNumber>
    </recommendedName>
</protein>
<reference evidence="21 22" key="1">
    <citation type="submission" date="2019-01" db="EMBL/GenBank/DDBJ databases">
        <title>Nuclear Genome Assembly of the Microalgal Biofuel strain Nannochloropsis salina CCMP1776.</title>
        <authorList>
            <person name="Hovde B."/>
        </authorList>
    </citation>
    <scope>NUCLEOTIDE SEQUENCE [LARGE SCALE GENOMIC DNA]</scope>
    <source>
        <strain evidence="21 22">CCMP1776</strain>
    </source>
</reference>
<dbReference type="InterPro" id="IPR013020">
    <property type="entry name" value="Rad3/Chl1-like"/>
</dbReference>
<dbReference type="PROSITE" id="PS00690">
    <property type="entry name" value="DEAH_ATP_HELICASE"/>
    <property type="match status" value="1"/>
</dbReference>
<keyword evidence="6" id="KW-0547">Nucleotide-binding</keyword>
<keyword evidence="8" id="KW-0378">Hydrolase</keyword>
<sequence>MLELKRALDAKGHCLLEMPTGTGKTVCLISLITSYQFAHPEVGKLIYCTRTVPEMVKCVEEVRKVIDYRVKCIGAEGGKVLAVCLSSRRNLCIHERVMEESDREAVDSACRSMTASWVRQRGATSANVELCQYYEEYEKNGTDAGIAHGIYSLDDLKELGKDRGWCPYFLARHIINHANILIYNYQYVLDPKVAGLVSKELEAESIVVFDEAHNIDNVCIEALSVELDERSLDKATRCLGKLSTEVSKMKQKDANKLNEEYQRLVRGLAESGALGGATGAGSAASPADAMLANPVPRLPDALAQEAVPGNIRRAEHFLTFMKKVVEHLKTLLRVDSTQKQSPLAFLHYLQTKTALEVKPLRFTYSRLNSLLRTLEVTHLDEFNPLQDVADFATLVATYAEGFTVITEPQGSSIPGLRQPVLQLSCLDASLAIKPVFERFKSVIITSGTLSPLDLYPTLLSFTPVVRQSMDMSMFRKSICPLVVTKGSGQQVITTRFEKRDDPSVTRDYGELLVEIATHVPDGVVCFFTSYSYMERVVQEWEDGGILRQILERKLIFIETKDVVETTLALDNFRRACDSGRGAIFLSVARGKVAEGIDFDRHYGRAVILIGVPFQYTLSPVIRERLEYLQTKFHINPSDFLTFDAMRQAAQCVGRVIRSKLDYGLMIFADSRYNRYDKRTKLPKWILDCMGTNHLDLSTGDAMDKVRRFLKEMAQPMDGKELQKILLDETRIAELTAIHQRGLQGLQARNKGATLGVAGAAALPALTQGGTGGGAGGRGSVDGKVGGGGGAAAGVVGGGIAVHGPGARREEQAGDDVAAIERGALIREEEEERRRVREEAEAMRQDAEDEAWLERAGVEEGQDPAVDMEEEREREKEAPVSMPQQELGQKGQEKEREVDLGVEGSAMEVEQTRDVC</sequence>
<feature type="domain" description="Helicase ATP-binding" evidence="20">
    <location>
        <begin position="1"/>
        <end position="261"/>
    </location>
</feature>
<keyword evidence="9" id="KW-0347">Helicase</keyword>
<dbReference type="GO" id="GO:0046872">
    <property type="term" value="F:metal ion binding"/>
    <property type="evidence" value="ECO:0007669"/>
    <property type="project" value="UniProtKB-KW"/>
</dbReference>
<evidence type="ECO:0000256" key="17">
    <source>
        <dbReference type="ARBA" id="ARBA00044969"/>
    </source>
</evidence>
<feature type="compositionally biased region" description="Acidic residues" evidence="19">
    <location>
        <begin position="859"/>
        <end position="869"/>
    </location>
</feature>
<dbReference type="GO" id="GO:0006289">
    <property type="term" value="P:nucleotide-excision repair"/>
    <property type="evidence" value="ECO:0007669"/>
    <property type="project" value="InterPro"/>
</dbReference>
<comment type="similarity">
    <text evidence="3">Belongs to the helicase family. RAD3/XPD subfamily.</text>
</comment>
<comment type="subcellular location">
    <subcellularLocation>
        <location evidence="2">Nucleus</location>
    </subcellularLocation>
</comment>
<keyword evidence="14" id="KW-0234">DNA repair</keyword>
<dbReference type="Pfam" id="PF06777">
    <property type="entry name" value="HBB"/>
    <property type="match status" value="1"/>
</dbReference>
<evidence type="ECO:0000259" key="20">
    <source>
        <dbReference type="PROSITE" id="PS51193"/>
    </source>
</evidence>
<dbReference type="PANTHER" id="PTHR11472:SF1">
    <property type="entry name" value="GENERAL TRANSCRIPTION AND DNA REPAIR FACTOR IIH HELICASE SUBUNIT XPD"/>
    <property type="match status" value="1"/>
</dbReference>
<dbReference type="Pfam" id="PF06733">
    <property type="entry name" value="DEAD_2"/>
    <property type="match status" value="1"/>
</dbReference>
<dbReference type="Proteomes" id="UP000355283">
    <property type="component" value="Unassembled WGS sequence"/>
</dbReference>
<evidence type="ECO:0000256" key="15">
    <source>
        <dbReference type="ARBA" id="ARBA00023235"/>
    </source>
</evidence>
<dbReference type="GO" id="GO:0005634">
    <property type="term" value="C:nucleus"/>
    <property type="evidence" value="ECO:0007669"/>
    <property type="project" value="UniProtKB-SubCell"/>
</dbReference>
<comment type="cofactor">
    <cofactor evidence="1">
        <name>[4Fe-4S] cluster</name>
        <dbReference type="ChEBI" id="CHEBI:49883"/>
    </cofactor>
</comment>
<dbReference type="EMBL" id="SDOX01000011">
    <property type="protein sequence ID" value="TFJ85574.1"/>
    <property type="molecule type" value="Genomic_DNA"/>
</dbReference>
<evidence type="ECO:0000256" key="18">
    <source>
        <dbReference type="ARBA" id="ARBA00048954"/>
    </source>
</evidence>
<dbReference type="GO" id="GO:0045951">
    <property type="term" value="P:positive regulation of mitotic recombination"/>
    <property type="evidence" value="ECO:0007669"/>
    <property type="project" value="TreeGrafter"/>
</dbReference>
<dbReference type="GO" id="GO:0051539">
    <property type="term" value="F:4 iron, 4 sulfur cluster binding"/>
    <property type="evidence" value="ECO:0007669"/>
    <property type="project" value="UniProtKB-KW"/>
</dbReference>
<dbReference type="InterPro" id="IPR006555">
    <property type="entry name" value="ATP-dep_Helicase_C"/>
</dbReference>
<comment type="catalytic activity">
    <reaction evidence="18">
        <text>ATP + H2O = ADP + phosphate + H(+)</text>
        <dbReference type="Rhea" id="RHEA:13065"/>
        <dbReference type="ChEBI" id="CHEBI:15377"/>
        <dbReference type="ChEBI" id="CHEBI:15378"/>
        <dbReference type="ChEBI" id="CHEBI:30616"/>
        <dbReference type="ChEBI" id="CHEBI:43474"/>
        <dbReference type="ChEBI" id="CHEBI:456216"/>
        <dbReference type="EC" id="5.6.2.3"/>
    </reaction>
</comment>
<dbReference type="GO" id="GO:0043139">
    <property type="term" value="F:5'-3' DNA helicase activity"/>
    <property type="evidence" value="ECO:0007669"/>
    <property type="project" value="UniProtKB-EC"/>
</dbReference>
<dbReference type="FunFam" id="3.40.50.300:FF:000128">
    <property type="entry name" value="Putative DNA repair helicase RAD3"/>
    <property type="match status" value="1"/>
</dbReference>
<dbReference type="PROSITE" id="PS51193">
    <property type="entry name" value="HELICASE_ATP_BIND_2"/>
    <property type="match status" value="1"/>
</dbReference>
<name>A0A4D9D3I9_9STRA</name>
<keyword evidence="13" id="KW-0238">DNA-binding</keyword>
<dbReference type="InterPro" id="IPR006554">
    <property type="entry name" value="Helicase-like_DEXD_c2"/>
</dbReference>
<dbReference type="InterPro" id="IPR002464">
    <property type="entry name" value="DNA/RNA_helicase_DEAH_CS"/>
</dbReference>
<dbReference type="InterPro" id="IPR010643">
    <property type="entry name" value="HBB"/>
</dbReference>
<evidence type="ECO:0000313" key="21">
    <source>
        <dbReference type="EMBL" id="TFJ85574.1"/>
    </source>
</evidence>
<proteinExistence type="inferred from homology"/>
<dbReference type="Gene3D" id="3.40.50.300">
    <property type="entry name" value="P-loop containing nucleotide triphosphate hydrolases"/>
    <property type="match status" value="2"/>
</dbReference>
<evidence type="ECO:0000256" key="13">
    <source>
        <dbReference type="ARBA" id="ARBA00023125"/>
    </source>
</evidence>
<keyword evidence="22" id="KW-1185">Reference proteome</keyword>
<feature type="compositionally biased region" description="Basic and acidic residues" evidence="19">
    <location>
        <begin position="829"/>
        <end position="857"/>
    </location>
</feature>
<evidence type="ECO:0000256" key="8">
    <source>
        <dbReference type="ARBA" id="ARBA00022801"/>
    </source>
</evidence>
<keyword evidence="10" id="KW-0067">ATP-binding</keyword>
<gene>
    <name evidence="21" type="ORF">NSK_003083</name>
</gene>
<dbReference type="InterPro" id="IPR014013">
    <property type="entry name" value="Helic_SF1/SF2_ATP-bd_DinG/Rad3"/>
</dbReference>
<evidence type="ECO:0000256" key="14">
    <source>
        <dbReference type="ARBA" id="ARBA00023204"/>
    </source>
</evidence>
<dbReference type="OrthoDB" id="272481at2759"/>
<dbReference type="InterPro" id="IPR010614">
    <property type="entry name" value="RAD3-like_helicase_DEAD"/>
</dbReference>
<evidence type="ECO:0000256" key="1">
    <source>
        <dbReference type="ARBA" id="ARBA00001966"/>
    </source>
</evidence>
<evidence type="ECO:0000256" key="10">
    <source>
        <dbReference type="ARBA" id="ARBA00022840"/>
    </source>
</evidence>
<evidence type="ECO:0000256" key="11">
    <source>
        <dbReference type="ARBA" id="ARBA00023004"/>
    </source>
</evidence>
<dbReference type="FunFam" id="3.40.50.300:FF:000135">
    <property type="entry name" value="DNA repair helicase RAD3, putative"/>
    <property type="match status" value="1"/>
</dbReference>
<evidence type="ECO:0000256" key="9">
    <source>
        <dbReference type="ARBA" id="ARBA00022806"/>
    </source>
</evidence>
<dbReference type="GO" id="GO:0005524">
    <property type="term" value="F:ATP binding"/>
    <property type="evidence" value="ECO:0007669"/>
    <property type="project" value="UniProtKB-KW"/>
</dbReference>
<evidence type="ECO:0000256" key="2">
    <source>
        <dbReference type="ARBA" id="ARBA00004123"/>
    </source>
</evidence>
<keyword evidence="4" id="KW-0004">4Fe-4S</keyword>
<dbReference type="InterPro" id="IPR001945">
    <property type="entry name" value="RAD3/XPD"/>
</dbReference>
<dbReference type="Pfam" id="PF13307">
    <property type="entry name" value="Helicase_C_2"/>
    <property type="match status" value="1"/>
</dbReference>
<evidence type="ECO:0000313" key="22">
    <source>
        <dbReference type="Proteomes" id="UP000355283"/>
    </source>
</evidence>
<evidence type="ECO:0000256" key="5">
    <source>
        <dbReference type="ARBA" id="ARBA00022723"/>
    </source>
</evidence>
<keyword evidence="11" id="KW-0408">Iron</keyword>
<dbReference type="PRINTS" id="PR00852">
    <property type="entry name" value="XRODRMPGMNTD"/>
</dbReference>
<evidence type="ECO:0000256" key="12">
    <source>
        <dbReference type="ARBA" id="ARBA00023014"/>
    </source>
</evidence>
<keyword evidence="16" id="KW-0539">Nucleus</keyword>